<evidence type="ECO:0000313" key="2">
    <source>
        <dbReference type="EMBL" id="KNC80269.1"/>
    </source>
</evidence>
<feature type="chain" id="PRO_5005538992" description="Pectate lyase" evidence="1">
    <location>
        <begin position="20"/>
        <end position="209"/>
    </location>
</feature>
<dbReference type="Proteomes" id="UP000054560">
    <property type="component" value="Unassembled WGS sequence"/>
</dbReference>
<evidence type="ECO:0000313" key="3">
    <source>
        <dbReference type="Proteomes" id="UP000054560"/>
    </source>
</evidence>
<reference evidence="2 3" key="1">
    <citation type="submission" date="2011-02" db="EMBL/GenBank/DDBJ databases">
        <title>The Genome Sequence of Sphaeroforma arctica JP610.</title>
        <authorList>
            <consortium name="The Broad Institute Genome Sequencing Platform"/>
            <person name="Russ C."/>
            <person name="Cuomo C."/>
            <person name="Young S.K."/>
            <person name="Zeng Q."/>
            <person name="Gargeya S."/>
            <person name="Alvarado L."/>
            <person name="Berlin A."/>
            <person name="Chapman S.B."/>
            <person name="Chen Z."/>
            <person name="Freedman E."/>
            <person name="Gellesch M."/>
            <person name="Goldberg J."/>
            <person name="Griggs A."/>
            <person name="Gujja S."/>
            <person name="Heilman E."/>
            <person name="Heiman D."/>
            <person name="Howarth C."/>
            <person name="Mehta T."/>
            <person name="Neiman D."/>
            <person name="Pearson M."/>
            <person name="Roberts A."/>
            <person name="Saif S."/>
            <person name="Shea T."/>
            <person name="Shenoy N."/>
            <person name="Sisk P."/>
            <person name="Stolte C."/>
            <person name="Sykes S."/>
            <person name="White J."/>
            <person name="Yandava C."/>
            <person name="Burger G."/>
            <person name="Gray M.W."/>
            <person name="Holland P.W.H."/>
            <person name="King N."/>
            <person name="Lang F.B.F."/>
            <person name="Roger A.J."/>
            <person name="Ruiz-Trillo I."/>
            <person name="Haas B."/>
            <person name="Nusbaum C."/>
            <person name="Birren B."/>
        </authorList>
    </citation>
    <scope>NUCLEOTIDE SEQUENCE [LARGE SCALE GENOMIC DNA]</scope>
    <source>
        <strain evidence="2 3">JP610</strain>
    </source>
</reference>
<evidence type="ECO:0000256" key="1">
    <source>
        <dbReference type="SAM" id="SignalP"/>
    </source>
</evidence>
<keyword evidence="3" id="KW-1185">Reference proteome</keyword>
<dbReference type="RefSeq" id="XP_014154171.1">
    <property type="nucleotide sequence ID" value="XM_014298696.1"/>
</dbReference>
<name>A0A0L0FUE0_9EUKA</name>
<sequence length="209" mass="22058">MTVQFLIWSIFLHATFALAAPSPTLTPTDVADTALYYNQLINALLALQSSEVSGGSNPSSAFSTFVSVSTAASVTEPSTGTYIPIQTNTPATAEKALIIATSAISEITAPVATNVAVTIGDDESAMDLIALSGSCALCLNGAWWNDICYDNLEDAVHKSSADGVITVRGKINVDEEITIDRDTNIVGENCNGSRPIVTLWQIFSKELHS</sequence>
<organism evidence="2 3">
    <name type="scientific">Sphaeroforma arctica JP610</name>
    <dbReference type="NCBI Taxonomy" id="667725"/>
    <lineage>
        <taxon>Eukaryota</taxon>
        <taxon>Ichthyosporea</taxon>
        <taxon>Ichthyophonida</taxon>
        <taxon>Sphaeroforma</taxon>
    </lineage>
</organism>
<dbReference type="GeneID" id="25907867"/>
<dbReference type="AlphaFoldDB" id="A0A0L0FUE0"/>
<gene>
    <name evidence="2" type="ORF">SARC_07363</name>
</gene>
<feature type="signal peptide" evidence="1">
    <location>
        <begin position="1"/>
        <end position="19"/>
    </location>
</feature>
<protein>
    <recommendedName>
        <fullName evidence="4">Pectate lyase</fullName>
    </recommendedName>
</protein>
<keyword evidence="1" id="KW-0732">Signal</keyword>
<evidence type="ECO:0008006" key="4">
    <source>
        <dbReference type="Google" id="ProtNLM"/>
    </source>
</evidence>
<proteinExistence type="predicted"/>
<dbReference type="EMBL" id="KQ242174">
    <property type="protein sequence ID" value="KNC80269.1"/>
    <property type="molecule type" value="Genomic_DNA"/>
</dbReference>
<accession>A0A0L0FUE0</accession>